<dbReference type="SUPFAM" id="SSF103263">
    <property type="entry name" value="Chorismate synthase, AroC"/>
    <property type="match status" value="1"/>
</dbReference>
<dbReference type="PANTHER" id="PTHR21085:SF0">
    <property type="entry name" value="CHORISMATE SYNTHASE"/>
    <property type="match status" value="1"/>
</dbReference>
<evidence type="ECO:0000256" key="11">
    <source>
        <dbReference type="HAMAP-Rule" id="MF_00300"/>
    </source>
</evidence>
<dbReference type="GO" id="GO:0005829">
    <property type="term" value="C:cytosol"/>
    <property type="evidence" value="ECO:0007669"/>
    <property type="project" value="TreeGrafter"/>
</dbReference>
<dbReference type="UniPathway" id="UPA00053">
    <property type="reaction ID" value="UER00090"/>
</dbReference>
<accession>A0A1F5VKV3</accession>
<evidence type="ECO:0000256" key="9">
    <source>
        <dbReference type="ARBA" id="ARBA00023141"/>
    </source>
</evidence>
<evidence type="ECO:0000256" key="5">
    <source>
        <dbReference type="ARBA" id="ARBA00022630"/>
    </source>
</evidence>
<dbReference type="Pfam" id="PF01264">
    <property type="entry name" value="Chorismate_synt"/>
    <property type="match status" value="1"/>
</dbReference>
<keyword evidence="6 11" id="KW-0288">FMN</keyword>
<evidence type="ECO:0000256" key="4">
    <source>
        <dbReference type="ARBA" id="ARBA00022605"/>
    </source>
</evidence>
<feature type="binding site" evidence="11">
    <location>
        <position position="337"/>
    </location>
    <ligand>
        <name>FMN</name>
        <dbReference type="ChEBI" id="CHEBI:58210"/>
    </ligand>
</feature>
<dbReference type="Gene3D" id="3.60.150.10">
    <property type="entry name" value="Chorismate synthase AroC"/>
    <property type="match status" value="1"/>
</dbReference>
<dbReference type="AlphaFoldDB" id="A0A1F5VKV3"/>
<gene>
    <name evidence="11" type="primary">aroC</name>
    <name evidence="13" type="ORF">A2Y62_15550</name>
</gene>
<sequence>MTELRLLTAGESHGKNLVAILEGIPANLKISLEEIVLQLQRRRIGKGRGSRMHIERDMIEVVSGVRHGRTTGNPIGIIIGNAEWEKWKEIMSPFADACNNEEAILYPRPGHADLAGICKYNQTDIRNISERASARETAARVAAGALCRIFLKEFSIEIVSHIISIGNVSIGDRSVTFQQARAIKAFSPLRCVDQKVKAKMVKIITASAKKGDTLGGVFEIIVKGVSPGLGSHIQWDLRLDGALAGAIMALHGIKGVEIGRGFESARLQGSQVHDAIYYNKKRGYYRGTNNSGGIEGGMSNGEEIRIRVAMKPIPTVRHSLPSVNIATGKKGTATFQRSDVCAVNPASVIGEHIAAIILTQFFLRKFGGDSMQETKYNYNGYLKQYQYQP</sequence>
<feature type="binding site" evidence="11">
    <location>
        <position position="42"/>
    </location>
    <ligand>
        <name>NADP(+)</name>
        <dbReference type="ChEBI" id="CHEBI:58349"/>
    </ligand>
</feature>
<dbReference type="HAMAP" id="MF_00300">
    <property type="entry name" value="Chorismate_synth"/>
    <property type="match status" value="1"/>
</dbReference>
<dbReference type="CDD" id="cd07304">
    <property type="entry name" value="Chorismate_synthase"/>
    <property type="match status" value="1"/>
</dbReference>
<dbReference type="GO" id="GO:0010181">
    <property type="term" value="F:FMN binding"/>
    <property type="evidence" value="ECO:0007669"/>
    <property type="project" value="TreeGrafter"/>
</dbReference>
<dbReference type="GO" id="GO:0008652">
    <property type="term" value="P:amino acid biosynthetic process"/>
    <property type="evidence" value="ECO:0007669"/>
    <property type="project" value="UniProtKB-KW"/>
</dbReference>
<evidence type="ECO:0000256" key="3">
    <source>
        <dbReference type="ARBA" id="ARBA00013036"/>
    </source>
</evidence>
<comment type="catalytic activity">
    <reaction evidence="11 12">
        <text>5-O-(1-carboxyvinyl)-3-phosphoshikimate = chorismate + phosphate</text>
        <dbReference type="Rhea" id="RHEA:21020"/>
        <dbReference type="ChEBI" id="CHEBI:29748"/>
        <dbReference type="ChEBI" id="CHEBI:43474"/>
        <dbReference type="ChEBI" id="CHEBI:57701"/>
        <dbReference type="EC" id="4.2.3.5"/>
    </reaction>
</comment>
<evidence type="ECO:0000256" key="12">
    <source>
        <dbReference type="RuleBase" id="RU000605"/>
    </source>
</evidence>
<feature type="binding site" evidence="11">
    <location>
        <begin position="131"/>
        <end position="133"/>
    </location>
    <ligand>
        <name>FMN</name>
        <dbReference type="ChEBI" id="CHEBI:58210"/>
    </ligand>
</feature>
<dbReference type="InterPro" id="IPR035904">
    <property type="entry name" value="Chorismate_synth_AroC_sf"/>
</dbReference>
<protein>
    <recommendedName>
        <fullName evidence="3 11">Chorismate synthase</fullName>
        <shortName evidence="11">CS</shortName>
        <ecNumber evidence="3 11">4.2.3.5</ecNumber>
    </recommendedName>
    <alternativeName>
        <fullName evidence="11">5-enolpyruvylshikimate-3-phosphate phospholyase</fullName>
    </alternativeName>
</protein>
<comment type="similarity">
    <text evidence="2 11 12">Belongs to the chorismate synthase family.</text>
</comment>
<evidence type="ECO:0000313" key="13">
    <source>
        <dbReference type="EMBL" id="OGF64072.1"/>
    </source>
</evidence>
<evidence type="ECO:0000313" key="14">
    <source>
        <dbReference type="Proteomes" id="UP000178943"/>
    </source>
</evidence>
<comment type="function">
    <text evidence="11">Catalyzes the anti-1,4-elimination of the C-3 phosphate and the C-6 proR hydrogen from 5-enolpyruvylshikimate-3-phosphate (EPSP) to yield chorismate, which is the branch point compound that serves as the starting substrate for the three terminal pathways of aromatic amino acid biosynthesis. This reaction introduces a second double bond into the aromatic ring system.</text>
</comment>
<comment type="pathway">
    <text evidence="1 11 12">Metabolic intermediate biosynthesis; chorismate biosynthesis; chorismate from D-erythrose 4-phosphate and phosphoenolpyruvate: step 7/7.</text>
</comment>
<evidence type="ECO:0000256" key="7">
    <source>
        <dbReference type="ARBA" id="ARBA00022827"/>
    </source>
</evidence>
<comment type="caution">
    <text evidence="11">Lacks conserved residue(s) required for the propagation of feature annotation.</text>
</comment>
<evidence type="ECO:0000256" key="8">
    <source>
        <dbReference type="ARBA" id="ARBA00022857"/>
    </source>
</evidence>
<evidence type="ECO:0000256" key="6">
    <source>
        <dbReference type="ARBA" id="ARBA00022643"/>
    </source>
</evidence>
<feature type="binding site" evidence="11">
    <location>
        <position position="296"/>
    </location>
    <ligand>
        <name>FMN</name>
        <dbReference type="ChEBI" id="CHEBI:58210"/>
    </ligand>
</feature>
<feature type="binding site" evidence="11">
    <location>
        <position position="48"/>
    </location>
    <ligand>
        <name>NADP(+)</name>
        <dbReference type="ChEBI" id="CHEBI:58349"/>
    </ligand>
</feature>
<dbReference type="PROSITE" id="PS00789">
    <property type="entry name" value="CHORISMATE_SYNTHASE_3"/>
    <property type="match status" value="1"/>
</dbReference>
<feature type="binding site" evidence="11">
    <location>
        <begin position="311"/>
        <end position="315"/>
    </location>
    <ligand>
        <name>FMN</name>
        <dbReference type="ChEBI" id="CHEBI:58210"/>
    </ligand>
</feature>
<dbReference type="InterPro" id="IPR020541">
    <property type="entry name" value="Chorismate_synthase_CS"/>
</dbReference>
<keyword evidence="9 11" id="KW-0057">Aromatic amino acid biosynthesis</keyword>
<dbReference type="GO" id="GO:0009073">
    <property type="term" value="P:aromatic amino acid family biosynthetic process"/>
    <property type="evidence" value="ECO:0007669"/>
    <property type="project" value="UniProtKB-KW"/>
</dbReference>
<keyword evidence="5 11" id="KW-0285">Flavoprotein</keyword>
<comment type="cofactor">
    <cofactor evidence="11 12">
        <name>FMNH2</name>
        <dbReference type="ChEBI" id="CHEBI:57618"/>
    </cofactor>
    <text evidence="11 12">Reduced FMN (FMNH(2)).</text>
</comment>
<dbReference type="FunFam" id="3.60.150.10:FF:000002">
    <property type="entry name" value="Chorismate synthase"/>
    <property type="match status" value="1"/>
</dbReference>
<evidence type="ECO:0000256" key="1">
    <source>
        <dbReference type="ARBA" id="ARBA00005044"/>
    </source>
</evidence>
<dbReference type="GO" id="GO:0009423">
    <property type="term" value="P:chorismate biosynthetic process"/>
    <property type="evidence" value="ECO:0007669"/>
    <property type="project" value="UniProtKB-UniRule"/>
</dbReference>
<dbReference type="PIRSF" id="PIRSF001456">
    <property type="entry name" value="Chorismate_synth"/>
    <property type="match status" value="1"/>
</dbReference>
<dbReference type="PANTHER" id="PTHR21085">
    <property type="entry name" value="CHORISMATE SYNTHASE"/>
    <property type="match status" value="1"/>
</dbReference>
<organism evidence="13 14">
    <name type="scientific">Candidatus Fischerbacteria bacterium RBG_13_37_8</name>
    <dbReference type="NCBI Taxonomy" id="1817863"/>
    <lineage>
        <taxon>Bacteria</taxon>
        <taxon>Candidatus Fischeribacteriota</taxon>
    </lineage>
</organism>
<comment type="caution">
    <text evidence="13">The sequence shown here is derived from an EMBL/GenBank/DDBJ whole genome shotgun (WGS) entry which is preliminary data.</text>
</comment>
<dbReference type="GO" id="GO:0004107">
    <property type="term" value="F:chorismate synthase activity"/>
    <property type="evidence" value="ECO:0007669"/>
    <property type="project" value="UniProtKB-UniRule"/>
</dbReference>
<evidence type="ECO:0000256" key="10">
    <source>
        <dbReference type="ARBA" id="ARBA00023239"/>
    </source>
</evidence>
<keyword evidence="10 11" id="KW-0456">Lyase</keyword>
<dbReference type="STRING" id="1817863.A2Y62_15550"/>
<dbReference type="InterPro" id="IPR000453">
    <property type="entry name" value="Chorismate_synth"/>
</dbReference>
<keyword evidence="8 11" id="KW-0521">NADP</keyword>
<keyword evidence="4 11" id="KW-0028">Amino-acid biosynthesis</keyword>
<dbReference type="NCBIfam" id="NF003793">
    <property type="entry name" value="PRK05382.1"/>
    <property type="match status" value="1"/>
</dbReference>
<dbReference type="Proteomes" id="UP000178943">
    <property type="component" value="Unassembled WGS sequence"/>
</dbReference>
<dbReference type="PROSITE" id="PS00788">
    <property type="entry name" value="CHORISMATE_SYNTHASE_2"/>
    <property type="match status" value="1"/>
</dbReference>
<dbReference type="EC" id="4.2.3.5" evidence="3 11"/>
<dbReference type="NCBIfam" id="TIGR00033">
    <property type="entry name" value="aroC"/>
    <property type="match status" value="1"/>
</dbReference>
<keyword evidence="7 11" id="KW-0274">FAD</keyword>
<dbReference type="EMBL" id="MFGW01000141">
    <property type="protein sequence ID" value="OGF64072.1"/>
    <property type="molecule type" value="Genomic_DNA"/>
</dbReference>
<dbReference type="PROSITE" id="PS00787">
    <property type="entry name" value="CHORISMATE_SYNTHASE_1"/>
    <property type="match status" value="1"/>
</dbReference>
<evidence type="ECO:0000256" key="2">
    <source>
        <dbReference type="ARBA" id="ARBA00008014"/>
    </source>
</evidence>
<reference evidence="13 14" key="1">
    <citation type="journal article" date="2016" name="Nat. Commun.">
        <title>Thousands of microbial genomes shed light on interconnected biogeochemical processes in an aquifer system.</title>
        <authorList>
            <person name="Anantharaman K."/>
            <person name="Brown C.T."/>
            <person name="Hug L.A."/>
            <person name="Sharon I."/>
            <person name="Castelle C.J."/>
            <person name="Probst A.J."/>
            <person name="Thomas B.C."/>
            <person name="Singh A."/>
            <person name="Wilkins M.J."/>
            <person name="Karaoz U."/>
            <person name="Brodie E.L."/>
            <person name="Williams K.H."/>
            <person name="Hubbard S.S."/>
            <person name="Banfield J.F."/>
        </authorList>
    </citation>
    <scope>NUCLEOTIDE SEQUENCE [LARGE SCALE GENOMIC DNA]</scope>
</reference>
<proteinExistence type="inferred from homology"/>
<comment type="subunit">
    <text evidence="11">Homotetramer.</text>
</comment>
<name>A0A1F5VKV3_9BACT</name>